<dbReference type="Proteomes" id="UP000316437">
    <property type="component" value="Unassembled WGS sequence"/>
</dbReference>
<dbReference type="EMBL" id="VFPD01000001">
    <property type="protein sequence ID" value="TQM22057.1"/>
    <property type="molecule type" value="Genomic_DNA"/>
</dbReference>
<proteinExistence type="predicted"/>
<sequence>MRKIFTLFICYSFMISCINTDPEVPKKCKCSVQEYERTVILKNGNDGTYTDYSDTGWTVKGNPQKDNSEDCSRNGTQKKKDFSSHYDSQYRWDVYRKWMYDCK</sequence>
<dbReference type="AlphaFoldDB" id="A0A543EKG0"/>
<dbReference type="PROSITE" id="PS51257">
    <property type="entry name" value="PROKAR_LIPOPROTEIN"/>
    <property type="match status" value="1"/>
</dbReference>
<keyword evidence="3" id="KW-1185">Reference proteome</keyword>
<comment type="caution">
    <text evidence="2">The sequence shown here is derived from an EMBL/GenBank/DDBJ whole genome shotgun (WGS) entry which is preliminary data.</text>
</comment>
<name>A0A543EKG0_9FLAO</name>
<evidence type="ECO:0000313" key="2">
    <source>
        <dbReference type="EMBL" id="TQM22057.1"/>
    </source>
</evidence>
<organism evidence="2 3">
    <name type="scientific">Chryseobacterium aquifrigidense</name>
    <dbReference type="NCBI Taxonomy" id="558021"/>
    <lineage>
        <taxon>Bacteria</taxon>
        <taxon>Pseudomonadati</taxon>
        <taxon>Bacteroidota</taxon>
        <taxon>Flavobacteriia</taxon>
        <taxon>Flavobacteriales</taxon>
        <taxon>Weeksellaceae</taxon>
        <taxon>Chryseobacterium group</taxon>
        <taxon>Chryseobacterium</taxon>
    </lineage>
</organism>
<accession>A0A543EKG0</accession>
<dbReference type="RefSeq" id="WP_142016751.1">
    <property type="nucleotide sequence ID" value="NZ_VFPD01000001.1"/>
</dbReference>
<evidence type="ECO:0000256" key="1">
    <source>
        <dbReference type="SAM" id="MobiDB-lite"/>
    </source>
</evidence>
<protein>
    <recommendedName>
        <fullName evidence="4">Lipoprotein</fullName>
    </recommendedName>
</protein>
<gene>
    <name evidence="2" type="ORF">FB551_1762</name>
</gene>
<feature type="region of interest" description="Disordered" evidence="1">
    <location>
        <begin position="58"/>
        <end position="82"/>
    </location>
</feature>
<feature type="compositionally biased region" description="Basic and acidic residues" evidence="1">
    <location>
        <begin position="66"/>
        <end position="82"/>
    </location>
</feature>
<reference evidence="2 3" key="1">
    <citation type="submission" date="2019-06" db="EMBL/GenBank/DDBJ databases">
        <title>Sorghum-associated microbial communities from plants grown in Nebraska, USA.</title>
        <authorList>
            <person name="Schachtman D."/>
        </authorList>
    </citation>
    <scope>NUCLEOTIDE SEQUENCE [LARGE SCALE GENOMIC DNA]</scope>
    <source>
        <strain evidence="2 3">110</strain>
    </source>
</reference>
<evidence type="ECO:0008006" key="4">
    <source>
        <dbReference type="Google" id="ProtNLM"/>
    </source>
</evidence>
<evidence type="ECO:0000313" key="3">
    <source>
        <dbReference type="Proteomes" id="UP000316437"/>
    </source>
</evidence>